<dbReference type="InterPro" id="IPR036514">
    <property type="entry name" value="SGNH_hydro_sf"/>
</dbReference>
<dbReference type="AlphaFoldDB" id="A0A1E7QLR6"/>
<dbReference type="Gene3D" id="3.40.50.1110">
    <property type="entry name" value="SGNH hydrolase"/>
    <property type="match status" value="1"/>
</dbReference>
<dbReference type="OrthoDB" id="7164617at2"/>
<dbReference type="Pfam" id="PF00657">
    <property type="entry name" value="Lipase_GDSL"/>
    <property type="match status" value="1"/>
</dbReference>
<dbReference type="CDD" id="cd01846">
    <property type="entry name" value="fatty_acyltransferase_like"/>
    <property type="match status" value="1"/>
</dbReference>
<reference evidence="3 4" key="1">
    <citation type="submission" date="2016-09" db="EMBL/GenBank/DDBJ databases">
        <title>Genomic evidence for plant-parasitic nematodes as the earliest Wolbachia hosts.</title>
        <authorList>
            <person name="Brown A.M."/>
            <person name="Wasala S.K."/>
            <person name="Howe D.K."/>
            <person name="Peetz A.B."/>
            <person name="Zasada I.A."/>
            <person name="Denver D.R."/>
        </authorList>
    </citation>
    <scope>NUCLEOTIDE SEQUENCE [LARGE SCALE GENOMIC DNA]</scope>
    <source>
        <strain evidence="4">wPpe</strain>
    </source>
</reference>
<evidence type="ECO:0008006" key="5">
    <source>
        <dbReference type="Google" id="ProtNLM"/>
    </source>
</evidence>
<protein>
    <recommendedName>
        <fullName evidence="5">GDSL family lipase</fullName>
    </recommendedName>
</protein>
<organism evidence="3 4">
    <name type="scientific">Wolbachia pipientis</name>
    <dbReference type="NCBI Taxonomy" id="955"/>
    <lineage>
        <taxon>Bacteria</taxon>
        <taxon>Pseudomonadati</taxon>
        <taxon>Pseudomonadota</taxon>
        <taxon>Alphaproteobacteria</taxon>
        <taxon>Rickettsiales</taxon>
        <taxon>Anaplasmataceae</taxon>
        <taxon>Wolbachieae</taxon>
        <taxon>Wolbachia</taxon>
    </lineage>
</organism>
<dbReference type="GO" id="GO:0016788">
    <property type="term" value="F:hydrolase activity, acting on ester bonds"/>
    <property type="evidence" value="ECO:0007669"/>
    <property type="project" value="InterPro"/>
</dbReference>
<dbReference type="EMBL" id="MJMG01000001">
    <property type="protein sequence ID" value="OEY87159.1"/>
    <property type="molecule type" value="Genomic_DNA"/>
</dbReference>
<dbReference type="PANTHER" id="PTHR45648">
    <property type="entry name" value="GDSL LIPASE/ACYLHYDROLASE FAMILY PROTEIN (AFU_ORTHOLOGUE AFUA_4G14700)"/>
    <property type="match status" value="1"/>
</dbReference>
<dbReference type="PANTHER" id="PTHR45648:SF22">
    <property type="entry name" value="GDSL LIPASE_ACYLHYDROLASE FAMILY PROTEIN (AFU_ORTHOLOGUE AFUA_4G14700)"/>
    <property type="match status" value="1"/>
</dbReference>
<evidence type="ECO:0000256" key="1">
    <source>
        <dbReference type="ARBA" id="ARBA00022801"/>
    </source>
</evidence>
<name>A0A1E7QLR6_WOLPI</name>
<keyword evidence="1" id="KW-0378">Hydrolase</keyword>
<proteinExistence type="predicted"/>
<keyword evidence="4" id="KW-1185">Reference proteome</keyword>
<evidence type="ECO:0000313" key="4">
    <source>
        <dbReference type="Proteomes" id="UP000175679"/>
    </source>
</evidence>
<comment type="caution">
    <text evidence="3">The sequence shown here is derived from an EMBL/GenBank/DDBJ whole genome shotgun (WGS) entry which is preliminary data.</text>
</comment>
<feature type="coiled-coil region" evidence="2">
    <location>
        <begin position="212"/>
        <end position="257"/>
    </location>
</feature>
<dbReference type="InterPro" id="IPR001087">
    <property type="entry name" value="GDSL"/>
</dbReference>
<gene>
    <name evidence="3" type="ORF">BIY23_01620</name>
</gene>
<accession>A0A1E7QLR6</accession>
<dbReference type="SUPFAM" id="SSF52266">
    <property type="entry name" value="SGNH hydrolase"/>
    <property type="match status" value="1"/>
</dbReference>
<sequence length="354" mass="40020">MNMLNEGSIMYKNLYVLGDSLSDNGAFVGIIKHLSFAEEVKFDPPAYEGKSFSDGKVAAECLSDYLGIELKPGWKCSMWGRECEQVGNNYAISNASAAQHDNYISRFFFNKLRLEKQVNALISHHKDISQDDLFLIMIGGNDIMAASSQNSDDAKQTLEHAIDAVYNAIEMLHQNNASNIIIANAPDIGLIPAFNKNKEASKFATELTDSFNDQLKNSVRSLQQKYHNLKLKGFELNAEFNNIINQYESEAKNYTDAATSDFVDKLLSSNSSWYDKGKMVSYIVTSGRLWINPCSEEVRNEHLFFDYFHPTKRSHEYIGKKLYQMSVESLQSSNYDSEDEGGNDREVTYDVVNI</sequence>
<dbReference type="Proteomes" id="UP000175679">
    <property type="component" value="Unassembled WGS sequence"/>
</dbReference>
<keyword evidence="2" id="KW-0175">Coiled coil</keyword>
<evidence type="ECO:0000256" key="2">
    <source>
        <dbReference type="SAM" id="Coils"/>
    </source>
</evidence>
<evidence type="ECO:0000313" key="3">
    <source>
        <dbReference type="EMBL" id="OEY87159.1"/>
    </source>
</evidence>
<dbReference type="InterPro" id="IPR051058">
    <property type="entry name" value="GDSL_Est/Lipase"/>
</dbReference>